<protein>
    <recommendedName>
        <fullName evidence="10">Glycerol-3-phosphate acyltransferase</fullName>
    </recommendedName>
    <alternativeName>
        <fullName evidence="10">Acyl-PO4 G3P acyltransferase</fullName>
    </alternativeName>
    <alternativeName>
        <fullName evidence="10">Acyl-phosphate--glycerol-3-phosphate acyltransferase</fullName>
    </alternativeName>
    <alternativeName>
        <fullName evidence="10">G3P acyltransferase</fullName>
        <shortName evidence="10">GPAT</shortName>
        <ecNumber evidence="10">2.3.1.275</ecNumber>
    </alternativeName>
    <alternativeName>
        <fullName evidence="10">Lysophosphatidic acid synthase</fullName>
        <shortName evidence="10">LPA synthase</shortName>
    </alternativeName>
</protein>
<comment type="similarity">
    <text evidence="10">Belongs to the PlsY family.</text>
</comment>
<comment type="subunit">
    <text evidence="10">Probably interacts with PlsX.</text>
</comment>
<evidence type="ECO:0000256" key="8">
    <source>
        <dbReference type="ARBA" id="ARBA00023209"/>
    </source>
</evidence>
<evidence type="ECO:0000256" key="9">
    <source>
        <dbReference type="ARBA" id="ARBA00023264"/>
    </source>
</evidence>
<evidence type="ECO:0000256" key="5">
    <source>
        <dbReference type="ARBA" id="ARBA00022989"/>
    </source>
</evidence>
<evidence type="ECO:0000313" key="11">
    <source>
        <dbReference type="EMBL" id="QXM05598.1"/>
    </source>
</evidence>
<feature type="transmembrane region" description="Helical" evidence="10">
    <location>
        <begin position="77"/>
        <end position="94"/>
    </location>
</feature>
<accession>A0ABX8R9A1</accession>
<dbReference type="Proteomes" id="UP000886818">
    <property type="component" value="Chromosome"/>
</dbReference>
<evidence type="ECO:0000256" key="1">
    <source>
        <dbReference type="ARBA" id="ARBA00022475"/>
    </source>
</evidence>
<dbReference type="GO" id="GO:0004366">
    <property type="term" value="F:glycerol-3-phosphate O-acyltransferase activity"/>
    <property type="evidence" value="ECO:0007669"/>
    <property type="project" value="UniProtKB-EC"/>
</dbReference>
<evidence type="ECO:0000256" key="4">
    <source>
        <dbReference type="ARBA" id="ARBA00022692"/>
    </source>
</evidence>
<proteinExistence type="inferred from homology"/>
<keyword evidence="1 10" id="KW-1003">Cell membrane</keyword>
<sequence length="196" mass="20923">MSKYIMLIIISYLVGSIPFSYITAKFIGNIDIRKHGSGNSGATNVLRTLGPKAGGTAFILDFLKGFILAIIGKKLLGIQGGVIASAFVVIGHCYPFSLGFKGGKGVATAGGTIFALYPLIGFILMIIHFLITGLTRIVSLASITVAASFPIVSFILKKPISFTLYALCLGSFVIYKHKGNIKRLLSGNESKINFKK</sequence>
<comment type="subcellular location">
    <subcellularLocation>
        <location evidence="10">Cell membrane</location>
        <topology evidence="10">Multi-pass membrane protein</topology>
    </subcellularLocation>
</comment>
<keyword evidence="8 10" id="KW-0594">Phospholipid biosynthesis</keyword>
<dbReference type="EMBL" id="CP078093">
    <property type="protein sequence ID" value="QXM05598.1"/>
    <property type="molecule type" value="Genomic_DNA"/>
</dbReference>
<dbReference type="PANTHER" id="PTHR30309:SF0">
    <property type="entry name" value="GLYCEROL-3-PHOSPHATE ACYLTRANSFERASE-RELATED"/>
    <property type="match status" value="1"/>
</dbReference>
<evidence type="ECO:0000313" key="12">
    <source>
        <dbReference type="Proteomes" id="UP000886818"/>
    </source>
</evidence>
<dbReference type="RefSeq" id="WP_218282296.1">
    <property type="nucleotide sequence ID" value="NZ_CP078093.1"/>
</dbReference>
<keyword evidence="11" id="KW-0012">Acyltransferase</keyword>
<evidence type="ECO:0000256" key="2">
    <source>
        <dbReference type="ARBA" id="ARBA00022516"/>
    </source>
</evidence>
<evidence type="ECO:0000256" key="7">
    <source>
        <dbReference type="ARBA" id="ARBA00023136"/>
    </source>
</evidence>
<gene>
    <name evidence="10 11" type="primary">plsY</name>
    <name evidence="11" type="ORF">KVH43_09465</name>
</gene>
<comment type="function">
    <text evidence="10">Catalyzes the transfer of an acyl group from acyl-phosphate (acyl-PO(4)) to glycerol-3-phosphate (G3P) to form lysophosphatidic acid (LPA). This enzyme utilizes acyl-phosphate as fatty acyl donor, but not acyl-CoA or acyl-ACP.</text>
</comment>
<dbReference type="PANTHER" id="PTHR30309">
    <property type="entry name" value="INNER MEMBRANE PROTEIN YGIH"/>
    <property type="match status" value="1"/>
</dbReference>
<keyword evidence="4 10" id="KW-0812">Transmembrane</keyword>
<dbReference type="Pfam" id="PF02660">
    <property type="entry name" value="G3P_acyltransf"/>
    <property type="match status" value="1"/>
</dbReference>
<feature type="transmembrane region" description="Helical" evidence="10">
    <location>
        <begin position="106"/>
        <end position="131"/>
    </location>
</feature>
<keyword evidence="6 10" id="KW-0443">Lipid metabolism</keyword>
<evidence type="ECO:0000256" key="3">
    <source>
        <dbReference type="ARBA" id="ARBA00022679"/>
    </source>
</evidence>
<dbReference type="HAMAP" id="MF_01043">
    <property type="entry name" value="PlsY"/>
    <property type="match status" value="1"/>
</dbReference>
<comment type="catalytic activity">
    <reaction evidence="10">
        <text>an acyl phosphate + sn-glycerol 3-phosphate = a 1-acyl-sn-glycero-3-phosphate + phosphate</text>
        <dbReference type="Rhea" id="RHEA:34075"/>
        <dbReference type="ChEBI" id="CHEBI:43474"/>
        <dbReference type="ChEBI" id="CHEBI:57597"/>
        <dbReference type="ChEBI" id="CHEBI:57970"/>
        <dbReference type="ChEBI" id="CHEBI:59918"/>
        <dbReference type="EC" id="2.3.1.275"/>
    </reaction>
</comment>
<evidence type="ECO:0000256" key="6">
    <source>
        <dbReference type="ARBA" id="ARBA00023098"/>
    </source>
</evidence>
<dbReference type="NCBIfam" id="TIGR00023">
    <property type="entry name" value="glycerol-3-phosphate 1-O-acyltransferase PlsY"/>
    <property type="match status" value="1"/>
</dbReference>
<feature type="transmembrane region" description="Helical" evidence="10">
    <location>
        <begin position="6"/>
        <end position="28"/>
    </location>
</feature>
<comment type="pathway">
    <text evidence="10">Lipid metabolism; phospholipid metabolism.</text>
</comment>
<dbReference type="SMART" id="SM01207">
    <property type="entry name" value="G3P_acyltransf"/>
    <property type="match status" value="1"/>
</dbReference>
<reference evidence="11" key="1">
    <citation type="submission" date="2021-07" db="EMBL/GenBank/DDBJ databases">
        <title>Complete genome sequence of Crassaminicella sp. 143-21, isolated from a deep-sea hydrothermal vent.</title>
        <authorList>
            <person name="Li X."/>
        </authorList>
    </citation>
    <scope>NUCLEOTIDE SEQUENCE</scope>
    <source>
        <strain evidence="11">143-21</strain>
    </source>
</reference>
<dbReference type="InterPro" id="IPR003811">
    <property type="entry name" value="G3P_acylTferase_PlsY"/>
</dbReference>
<keyword evidence="3 10" id="KW-0808">Transferase</keyword>
<keyword evidence="5 10" id="KW-1133">Transmembrane helix</keyword>
<dbReference type="EC" id="2.3.1.275" evidence="10"/>
<keyword evidence="2 10" id="KW-0444">Lipid biosynthesis</keyword>
<name>A0ABX8R9A1_9CLOT</name>
<evidence type="ECO:0000256" key="10">
    <source>
        <dbReference type="HAMAP-Rule" id="MF_01043"/>
    </source>
</evidence>
<keyword evidence="9 10" id="KW-1208">Phospholipid metabolism</keyword>
<keyword evidence="12" id="KW-1185">Reference proteome</keyword>
<organism evidence="11 12">
    <name type="scientific">Crassaminicella indica</name>
    <dbReference type="NCBI Taxonomy" id="2855394"/>
    <lineage>
        <taxon>Bacteria</taxon>
        <taxon>Bacillati</taxon>
        <taxon>Bacillota</taxon>
        <taxon>Clostridia</taxon>
        <taxon>Eubacteriales</taxon>
        <taxon>Clostridiaceae</taxon>
        <taxon>Crassaminicella</taxon>
    </lineage>
</organism>
<feature type="transmembrane region" description="Helical" evidence="10">
    <location>
        <begin position="137"/>
        <end position="156"/>
    </location>
</feature>
<keyword evidence="7 10" id="KW-0472">Membrane</keyword>